<evidence type="ECO:0000313" key="2">
    <source>
        <dbReference type="EMBL" id="MFC4913913.1"/>
    </source>
</evidence>
<sequence>MEPGRELGARERGRLNVRARGRLGDRAANGWTRTANGWTRAANGEVRTANGGVRAANGWGLRPRTAGAADPDGSTSANAPVRRTGDATLVRSASARTASG</sequence>
<name>A0ABV9UEB7_9ACTN</name>
<dbReference type="Proteomes" id="UP001595872">
    <property type="component" value="Unassembled WGS sequence"/>
</dbReference>
<gene>
    <name evidence="2" type="ORF">ACFPCY_41970</name>
</gene>
<comment type="caution">
    <text evidence="2">The sequence shown here is derived from an EMBL/GenBank/DDBJ whole genome shotgun (WGS) entry which is preliminary data.</text>
</comment>
<protein>
    <submittedName>
        <fullName evidence="2">Uncharacterized protein</fullName>
    </submittedName>
</protein>
<dbReference type="EMBL" id="JBHSIT010000021">
    <property type="protein sequence ID" value="MFC4913913.1"/>
    <property type="molecule type" value="Genomic_DNA"/>
</dbReference>
<proteinExistence type="predicted"/>
<evidence type="ECO:0000256" key="1">
    <source>
        <dbReference type="SAM" id="MobiDB-lite"/>
    </source>
</evidence>
<feature type="region of interest" description="Disordered" evidence="1">
    <location>
        <begin position="54"/>
        <end position="100"/>
    </location>
</feature>
<organism evidence="2 3">
    <name type="scientific">Actinomadura gamaensis</name>
    <dbReference type="NCBI Taxonomy" id="1763541"/>
    <lineage>
        <taxon>Bacteria</taxon>
        <taxon>Bacillati</taxon>
        <taxon>Actinomycetota</taxon>
        <taxon>Actinomycetes</taxon>
        <taxon>Streptosporangiales</taxon>
        <taxon>Thermomonosporaceae</taxon>
        <taxon>Actinomadura</taxon>
    </lineage>
</organism>
<accession>A0ABV9UEB7</accession>
<reference evidence="3" key="1">
    <citation type="journal article" date="2019" name="Int. J. Syst. Evol. Microbiol.">
        <title>The Global Catalogue of Microorganisms (GCM) 10K type strain sequencing project: providing services to taxonomists for standard genome sequencing and annotation.</title>
        <authorList>
            <consortium name="The Broad Institute Genomics Platform"/>
            <consortium name="The Broad Institute Genome Sequencing Center for Infectious Disease"/>
            <person name="Wu L."/>
            <person name="Ma J."/>
        </authorList>
    </citation>
    <scope>NUCLEOTIDE SEQUENCE [LARGE SCALE GENOMIC DNA]</scope>
    <source>
        <strain evidence="3">KLKA75</strain>
    </source>
</reference>
<evidence type="ECO:0000313" key="3">
    <source>
        <dbReference type="Proteomes" id="UP001595872"/>
    </source>
</evidence>
<keyword evidence="3" id="KW-1185">Reference proteome</keyword>
<dbReference type="RefSeq" id="WP_378265297.1">
    <property type="nucleotide sequence ID" value="NZ_JBHSIT010000021.1"/>
</dbReference>